<evidence type="ECO:0000259" key="1">
    <source>
        <dbReference type="SMART" id="SM00635"/>
    </source>
</evidence>
<feature type="domain" description="BIG2" evidence="1">
    <location>
        <begin position="168"/>
        <end position="246"/>
    </location>
</feature>
<dbReference type="AlphaFoldDB" id="A0A564WMQ8"/>
<dbReference type="RefSeq" id="WP_144136771.1">
    <property type="nucleotide sequence ID" value="NZ_CABHOF010000020.1"/>
</dbReference>
<dbReference type="SUPFAM" id="SSF49265">
    <property type="entry name" value="Fibronectin type III"/>
    <property type="match status" value="1"/>
</dbReference>
<dbReference type="InterPro" id="IPR013783">
    <property type="entry name" value="Ig-like_fold"/>
</dbReference>
<dbReference type="InterPro" id="IPR036116">
    <property type="entry name" value="FN3_sf"/>
</dbReference>
<gene>
    <name evidence="2" type="ORF">BWLFYP14_00767</name>
</gene>
<name>A0A564WMQ8_9FIRM</name>
<dbReference type="InterPro" id="IPR003343">
    <property type="entry name" value="Big_2"/>
</dbReference>
<dbReference type="Gene3D" id="2.60.40.1080">
    <property type="match status" value="1"/>
</dbReference>
<dbReference type="Gene3D" id="2.60.40.10">
    <property type="entry name" value="Immunoglobulins"/>
    <property type="match status" value="2"/>
</dbReference>
<dbReference type="Proteomes" id="UP000366766">
    <property type="component" value="Unassembled WGS sequence"/>
</dbReference>
<proteinExistence type="predicted"/>
<dbReference type="SUPFAM" id="SSF49373">
    <property type="entry name" value="Invasin/intimin cell-adhesion fragments"/>
    <property type="match status" value="1"/>
</dbReference>
<dbReference type="EMBL" id="CABHOF010000020">
    <property type="protein sequence ID" value="VUX63069.1"/>
    <property type="molecule type" value="Genomic_DNA"/>
</dbReference>
<keyword evidence="3" id="KW-1185">Reference proteome</keyword>
<accession>A0A564WMQ8</accession>
<dbReference type="InterPro" id="IPR003961">
    <property type="entry name" value="FN3_dom"/>
</dbReference>
<dbReference type="SMART" id="SM00635">
    <property type="entry name" value="BID_2"/>
    <property type="match status" value="1"/>
</dbReference>
<protein>
    <submittedName>
        <fullName evidence="2">Bacterial Ig-like domain (Group 2)</fullName>
    </submittedName>
</protein>
<organism evidence="2 3">
    <name type="scientific">Blautia wexlerae</name>
    <dbReference type="NCBI Taxonomy" id="418240"/>
    <lineage>
        <taxon>Bacteria</taxon>
        <taxon>Bacillati</taxon>
        <taxon>Bacillota</taxon>
        <taxon>Clostridia</taxon>
        <taxon>Lachnospirales</taxon>
        <taxon>Lachnospiraceae</taxon>
        <taxon>Blautia</taxon>
    </lineage>
</organism>
<dbReference type="Pfam" id="PF02368">
    <property type="entry name" value="Big_2"/>
    <property type="match status" value="1"/>
</dbReference>
<dbReference type="CDD" id="cd00063">
    <property type="entry name" value="FN3"/>
    <property type="match status" value="1"/>
</dbReference>
<dbReference type="InterPro" id="IPR008964">
    <property type="entry name" value="Invasin/intimin_cell_adhesion"/>
</dbReference>
<evidence type="ECO:0000313" key="3">
    <source>
        <dbReference type="Proteomes" id="UP000366766"/>
    </source>
</evidence>
<sequence>MGVTGDNYTGCEVTGFSLAGNNLITVGKSVPHGFAVNGQTGYENLNKNIFMIITDKNSMASRFIWLTQYSTSGAEITLTEPKLIPVGNNQYAVLFSEETSNQSVLHYLLMDASGNVILSKLYKNVTIQTDSQPILWGRNIVWVSGNYDNGNYDSSRTYLYEIPVVTTPLNGIALNQTNLTIDEGNTHKLTPSFTPSNSDDVKDVIWTSSNPGVASVSEDGTIQGNGYGQAVITASAGDFQAQCQVTVKVSENNTPLTKPVLKLSQKSADQIHLTWKKVPGAKGYQIYCKTDSQSSYKRIKTLKTGSLSFDAAVVPGVTYSFKVRAYGTNASGKNKYSKFSAVKSRKAAVSAPSKVSCKMSNGGTEVSWTKVAGASGYVIYRNGSAAKTVKSSVSTWKDTKAYDSQTGMYWVYNYYVKAFKTVNGKRIYSKPTKTINLYS</sequence>
<evidence type="ECO:0000313" key="2">
    <source>
        <dbReference type="EMBL" id="VUX63069.1"/>
    </source>
</evidence>
<reference evidence="2 3" key="1">
    <citation type="submission" date="2019-07" db="EMBL/GenBank/DDBJ databases">
        <authorList>
            <person name="Chang H.-W."/>
            <person name="Raman A."/>
            <person name="Venkatesh S."/>
            <person name="Gehrig J."/>
        </authorList>
    </citation>
    <scope>NUCLEOTIDE SEQUENCE [LARGE SCALE GENOMIC DNA]</scope>
    <source>
        <strain evidence="2">Blautia_wexlerae_LFYP_14</strain>
    </source>
</reference>